<protein>
    <submittedName>
        <fullName evidence="2">Gx transporter family protein</fullName>
    </submittedName>
</protein>
<accession>A0A926EA97</accession>
<keyword evidence="1" id="KW-1133">Transmembrane helix</keyword>
<proteinExistence type="predicted"/>
<comment type="caution">
    <text evidence="2">The sequence shown here is derived from an EMBL/GenBank/DDBJ whole genome shotgun (WGS) entry which is preliminary data.</text>
</comment>
<feature type="transmembrane region" description="Helical" evidence="1">
    <location>
        <begin position="107"/>
        <end position="132"/>
    </location>
</feature>
<sequence length="176" mass="18777">MQKHGSAAYNVAFTGLLFALAVVLAFLEGLLPTAAFLPPGVKLGLSNIITMYALFFVGGKRATAVAVLKSLFVFLTRGFTASVLSLCGGLLSLGVMLLLIRLKKVKLHYLTVSIFGAVFHNLGQIAAASLLLETALVFYYLPVIILSGIVMGVVTGITLRIVMPALDRLQHKVNET</sequence>
<name>A0A926EA97_9FIRM</name>
<evidence type="ECO:0000256" key="1">
    <source>
        <dbReference type="SAM" id="Phobius"/>
    </source>
</evidence>
<dbReference type="EMBL" id="JACRTC010000001">
    <property type="protein sequence ID" value="MBC8569333.1"/>
    <property type="molecule type" value="Genomic_DNA"/>
</dbReference>
<dbReference type="Proteomes" id="UP000660861">
    <property type="component" value="Unassembled WGS sequence"/>
</dbReference>
<dbReference type="InterPro" id="IPR014535">
    <property type="entry name" value="Hpre_diP_synt_I"/>
</dbReference>
<feature type="transmembrane region" description="Helical" evidence="1">
    <location>
        <begin position="79"/>
        <end position="100"/>
    </location>
</feature>
<gene>
    <name evidence="2" type="ORF">H8709_00625</name>
</gene>
<feature type="transmembrane region" description="Helical" evidence="1">
    <location>
        <begin position="39"/>
        <end position="59"/>
    </location>
</feature>
<reference evidence="2" key="1">
    <citation type="submission" date="2020-08" db="EMBL/GenBank/DDBJ databases">
        <title>Genome public.</title>
        <authorList>
            <person name="Liu C."/>
            <person name="Sun Q."/>
        </authorList>
    </citation>
    <scope>NUCLEOTIDE SEQUENCE</scope>
    <source>
        <strain evidence="2">NSJ-54</strain>
    </source>
</reference>
<dbReference type="InterPro" id="IPR010898">
    <property type="entry name" value="Hpre_diP_synth_I"/>
</dbReference>
<feature type="transmembrane region" description="Helical" evidence="1">
    <location>
        <begin position="6"/>
        <end position="27"/>
    </location>
</feature>
<dbReference type="Gene3D" id="1.10.1760.20">
    <property type="match status" value="1"/>
</dbReference>
<dbReference type="PIRSF" id="PIRSF027391">
    <property type="entry name" value="Hpre_diP_synt_I"/>
    <property type="match status" value="1"/>
</dbReference>
<keyword evidence="3" id="KW-1185">Reference proteome</keyword>
<evidence type="ECO:0000313" key="3">
    <source>
        <dbReference type="Proteomes" id="UP000660861"/>
    </source>
</evidence>
<keyword evidence="1" id="KW-0812">Transmembrane</keyword>
<dbReference type="Pfam" id="PF07456">
    <property type="entry name" value="Hpre_diP_synt_I"/>
    <property type="match status" value="1"/>
</dbReference>
<keyword evidence="1" id="KW-0472">Membrane</keyword>
<feature type="transmembrane region" description="Helical" evidence="1">
    <location>
        <begin position="138"/>
        <end position="162"/>
    </location>
</feature>
<evidence type="ECO:0000313" key="2">
    <source>
        <dbReference type="EMBL" id="MBC8569333.1"/>
    </source>
</evidence>
<organism evidence="2 3">
    <name type="scientific">Zongyangia hominis</name>
    <dbReference type="NCBI Taxonomy" id="2763677"/>
    <lineage>
        <taxon>Bacteria</taxon>
        <taxon>Bacillati</taxon>
        <taxon>Bacillota</taxon>
        <taxon>Clostridia</taxon>
        <taxon>Eubacteriales</taxon>
        <taxon>Oscillospiraceae</taxon>
        <taxon>Zongyangia</taxon>
    </lineage>
</organism>
<dbReference type="AlphaFoldDB" id="A0A926EA97"/>